<gene>
    <name evidence="1" type="ORF">CR513_20878</name>
</gene>
<name>A0A371H106_MUCPR</name>
<accession>A0A371H106</accession>
<organism evidence="1 2">
    <name type="scientific">Mucuna pruriens</name>
    <name type="common">Velvet bean</name>
    <name type="synonym">Dolichos pruriens</name>
    <dbReference type="NCBI Taxonomy" id="157652"/>
    <lineage>
        <taxon>Eukaryota</taxon>
        <taxon>Viridiplantae</taxon>
        <taxon>Streptophyta</taxon>
        <taxon>Embryophyta</taxon>
        <taxon>Tracheophyta</taxon>
        <taxon>Spermatophyta</taxon>
        <taxon>Magnoliopsida</taxon>
        <taxon>eudicotyledons</taxon>
        <taxon>Gunneridae</taxon>
        <taxon>Pentapetalae</taxon>
        <taxon>rosids</taxon>
        <taxon>fabids</taxon>
        <taxon>Fabales</taxon>
        <taxon>Fabaceae</taxon>
        <taxon>Papilionoideae</taxon>
        <taxon>50 kb inversion clade</taxon>
        <taxon>NPAAA clade</taxon>
        <taxon>indigoferoid/millettioid clade</taxon>
        <taxon>Phaseoleae</taxon>
        <taxon>Mucuna</taxon>
    </lineage>
</organism>
<proteinExistence type="predicted"/>
<evidence type="ECO:0000313" key="2">
    <source>
        <dbReference type="Proteomes" id="UP000257109"/>
    </source>
</evidence>
<dbReference type="EMBL" id="QJKJ01003883">
    <property type="protein sequence ID" value="RDX96465.1"/>
    <property type="molecule type" value="Genomic_DNA"/>
</dbReference>
<evidence type="ECO:0000313" key="1">
    <source>
        <dbReference type="EMBL" id="RDX96465.1"/>
    </source>
</evidence>
<sequence length="113" mass="12922">MPTTNTIKQGCISLNEEKTTFISRSLEMYMHDMVVNSADPEQHIQDFERNLHTSPQPREREGGIVIDRSNSVAVLRRPHFSSNLTESRPLSIKTRAVKKPFIREGPTFNTHTS</sequence>
<feature type="non-terminal residue" evidence="1">
    <location>
        <position position="1"/>
    </location>
</feature>
<protein>
    <submittedName>
        <fullName evidence="1">Uncharacterized protein</fullName>
    </submittedName>
</protein>
<reference evidence="1" key="1">
    <citation type="submission" date="2018-05" db="EMBL/GenBank/DDBJ databases">
        <title>Draft genome of Mucuna pruriens seed.</title>
        <authorList>
            <person name="Nnadi N.E."/>
            <person name="Vos R."/>
            <person name="Hasami M.H."/>
            <person name="Devisetty U.K."/>
            <person name="Aguiy J.C."/>
        </authorList>
    </citation>
    <scope>NUCLEOTIDE SEQUENCE [LARGE SCALE GENOMIC DNA]</scope>
    <source>
        <strain evidence="1">JCA_2017</strain>
    </source>
</reference>
<comment type="caution">
    <text evidence="1">The sequence shown here is derived from an EMBL/GenBank/DDBJ whole genome shotgun (WGS) entry which is preliminary data.</text>
</comment>
<dbReference type="AlphaFoldDB" id="A0A371H106"/>
<keyword evidence="2" id="KW-1185">Reference proteome</keyword>
<dbReference type="Proteomes" id="UP000257109">
    <property type="component" value="Unassembled WGS sequence"/>
</dbReference>